<comment type="similarity">
    <text evidence="1">Belongs to the CutA family.</text>
</comment>
<evidence type="ECO:0000313" key="2">
    <source>
        <dbReference type="EMBL" id="AFM28163.1"/>
    </source>
</evidence>
<dbReference type="STRING" id="706587.Desti_5582"/>
<name>I4CF22_DESTA</name>
<dbReference type="InterPro" id="IPR004323">
    <property type="entry name" value="Ion_tolerance_CutA"/>
</dbReference>
<dbReference type="Proteomes" id="UP000006055">
    <property type="component" value="Chromosome"/>
</dbReference>
<dbReference type="SUPFAM" id="SSF54913">
    <property type="entry name" value="GlnB-like"/>
    <property type="match status" value="1"/>
</dbReference>
<dbReference type="RefSeq" id="WP_014813240.1">
    <property type="nucleotide sequence ID" value="NC_018025.1"/>
</dbReference>
<dbReference type="PANTHER" id="PTHR23419">
    <property type="entry name" value="DIVALENT CATION TOLERANCE CUTA-RELATED"/>
    <property type="match status" value="1"/>
</dbReference>
<dbReference type="KEGG" id="dti:Desti_5582"/>
<evidence type="ECO:0000256" key="1">
    <source>
        <dbReference type="ARBA" id="ARBA00010169"/>
    </source>
</evidence>
<dbReference type="HOGENOM" id="CLU_098807_3_1_7"/>
<sequence length="108" mass="12399">MNPFIICIVTIDDMEKAALIARVLVEKKLVACVNIVPQIRSIYSWKGQIYDESECLMIMKTRRELFGKLQTAAKELHPYEVPEIIALEIAEGLPAYLSWIDESTRPKF</sequence>
<dbReference type="Pfam" id="PF03091">
    <property type="entry name" value="CutA1"/>
    <property type="match status" value="1"/>
</dbReference>
<gene>
    <name evidence="2" type="ordered locus">Desti_5582</name>
</gene>
<dbReference type="InterPro" id="IPR015867">
    <property type="entry name" value="N-reg_PII/ATP_PRibTrfase_C"/>
</dbReference>
<evidence type="ECO:0000313" key="3">
    <source>
        <dbReference type="Proteomes" id="UP000006055"/>
    </source>
</evidence>
<dbReference type="Gene3D" id="3.30.70.120">
    <property type="match status" value="1"/>
</dbReference>
<dbReference type="InterPro" id="IPR011322">
    <property type="entry name" value="N-reg_PII-like_a/b"/>
</dbReference>
<dbReference type="GO" id="GO:0005507">
    <property type="term" value="F:copper ion binding"/>
    <property type="evidence" value="ECO:0007669"/>
    <property type="project" value="TreeGrafter"/>
</dbReference>
<dbReference type="PANTHER" id="PTHR23419:SF8">
    <property type="entry name" value="FI09726P"/>
    <property type="match status" value="1"/>
</dbReference>
<organism evidence="2 3">
    <name type="scientific">Desulfomonile tiedjei (strain ATCC 49306 / DSM 6799 / DCB-1)</name>
    <dbReference type="NCBI Taxonomy" id="706587"/>
    <lineage>
        <taxon>Bacteria</taxon>
        <taxon>Pseudomonadati</taxon>
        <taxon>Thermodesulfobacteriota</taxon>
        <taxon>Desulfomonilia</taxon>
        <taxon>Desulfomonilales</taxon>
        <taxon>Desulfomonilaceae</taxon>
        <taxon>Desulfomonile</taxon>
    </lineage>
</organism>
<dbReference type="AlphaFoldDB" id="I4CF22"/>
<reference evidence="3" key="1">
    <citation type="submission" date="2012-06" db="EMBL/GenBank/DDBJ databases">
        <title>Complete sequence of chromosome of Desulfomonile tiedjei DSM 6799.</title>
        <authorList>
            <person name="Lucas S."/>
            <person name="Copeland A."/>
            <person name="Lapidus A."/>
            <person name="Glavina del Rio T."/>
            <person name="Dalin E."/>
            <person name="Tice H."/>
            <person name="Bruce D."/>
            <person name="Goodwin L."/>
            <person name="Pitluck S."/>
            <person name="Peters L."/>
            <person name="Ovchinnikova G."/>
            <person name="Zeytun A."/>
            <person name="Lu M."/>
            <person name="Kyrpides N."/>
            <person name="Mavromatis K."/>
            <person name="Ivanova N."/>
            <person name="Brettin T."/>
            <person name="Detter J.C."/>
            <person name="Han C."/>
            <person name="Larimer F."/>
            <person name="Land M."/>
            <person name="Hauser L."/>
            <person name="Markowitz V."/>
            <person name="Cheng J.-F."/>
            <person name="Hugenholtz P."/>
            <person name="Woyke T."/>
            <person name="Wu D."/>
            <person name="Spring S."/>
            <person name="Schroeder M."/>
            <person name="Brambilla E."/>
            <person name="Klenk H.-P."/>
            <person name="Eisen J.A."/>
        </authorList>
    </citation>
    <scope>NUCLEOTIDE SEQUENCE [LARGE SCALE GENOMIC DNA]</scope>
    <source>
        <strain evidence="3">ATCC 49306 / DSM 6799 / DCB-1</strain>
    </source>
</reference>
<keyword evidence="3" id="KW-1185">Reference proteome</keyword>
<dbReference type="EMBL" id="CP003360">
    <property type="protein sequence ID" value="AFM28163.1"/>
    <property type="molecule type" value="Genomic_DNA"/>
</dbReference>
<dbReference type="PATRIC" id="fig|706587.4.peg.6295"/>
<dbReference type="GO" id="GO:0010038">
    <property type="term" value="P:response to metal ion"/>
    <property type="evidence" value="ECO:0007669"/>
    <property type="project" value="InterPro"/>
</dbReference>
<protein>
    <submittedName>
        <fullName evidence="2">Uncharacterized protein involved in tolerance to divalent cations</fullName>
    </submittedName>
</protein>
<accession>I4CF22</accession>
<dbReference type="OrthoDB" id="37622at2"/>
<proteinExistence type="inferred from homology"/>
<dbReference type="eggNOG" id="COG1324">
    <property type="taxonomic scope" value="Bacteria"/>
</dbReference>